<evidence type="ECO:0000313" key="2">
    <source>
        <dbReference type="Proteomes" id="UP000469011"/>
    </source>
</evidence>
<evidence type="ECO:0000313" key="1">
    <source>
        <dbReference type="EMBL" id="NDW04022.1"/>
    </source>
</evidence>
<protein>
    <submittedName>
        <fullName evidence="1">DUF1488 family protein</fullName>
    </submittedName>
</protein>
<comment type="caution">
    <text evidence="1">The sequence shown here is derived from an EMBL/GenBank/DDBJ whole genome shotgun (WGS) entry which is preliminary data.</text>
</comment>
<organism evidence="1 2">
    <name type="scientific">Jiella pacifica</name>
    <dbReference type="NCBI Taxonomy" id="2696469"/>
    <lineage>
        <taxon>Bacteria</taxon>
        <taxon>Pseudomonadati</taxon>
        <taxon>Pseudomonadota</taxon>
        <taxon>Alphaproteobacteria</taxon>
        <taxon>Hyphomicrobiales</taxon>
        <taxon>Aurantimonadaceae</taxon>
        <taxon>Jiella</taxon>
    </lineage>
</organism>
<name>A0A6N9T0B5_9HYPH</name>
<keyword evidence="2" id="KW-1185">Reference proteome</keyword>
<dbReference type="RefSeq" id="WP_163461996.1">
    <property type="nucleotide sequence ID" value="NZ_JAAAMG010000004.1"/>
</dbReference>
<proteinExistence type="predicted"/>
<gene>
    <name evidence="1" type="ORF">GTK09_06225</name>
</gene>
<dbReference type="EMBL" id="JAAAMG010000004">
    <property type="protein sequence ID" value="NDW04022.1"/>
    <property type="molecule type" value="Genomic_DNA"/>
</dbReference>
<sequence length="88" mass="9623">MALTFPNRSRSYDAHGHRVRFVGYDGMMEVPFFVEEAALASGGTAQTGSETGLLKAFDAAREIILTVAAKAYARSRKKMYVLTGKDFA</sequence>
<dbReference type="Proteomes" id="UP000469011">
    <property type="component" value="Unassembled WGS sequence"/>
</dbReference>
<accession>A0A6N9T0B5</accession>
<dbReference type="AlphaFoldDB" id="A0A6N9T0B5"/>
<reference evidence="1 2" key="1">
    <citation type="submission" date="2020-01" db="EMBL/GenBank/DDBJ databases">
        <title>Jiella pacifica sp. nov.</title>
        <authorList>
            <person name="Xue Z."/>
            <person name="Zhu S."/>
            <person name="Chen J."/>
            <person name="Yang J."/>
        </authorList>
    </citation>
    <scope>NUCLEOTIDE SEQUENCE [LARGE SCALE GENOMIC DNA]</scope>
    <source>
        <strain evidence="1 2">40Bstr34</strain>
    </source>
</reference>
<dbReference type="Pfam" id="PF07369">
    <property type="entry name" value="DUF1488"/>
    <property type="match status" value="1"/>
</dbReference>
<dbReference type="InterPro" id="IPR009962">
    <property type="entry name" value="DUF1488"/>
</dbReference>